<keyword evidence="2" id="KW-1003">Cell membrane</keyword>
<keyword evidence="3 6" id="KW-0812">Transmembrane</keyword>
<evidence type="ECO:0000256" key="3">
    <source>
        <dbReference type="ARBA" id="ARBA00022692"/>
    </source>
</evidence>
<dbReference type="InterPro" id="IPR011701">
    <property type="entry name" value="MFS"/>
</dbReference>
<dbReference type="CDD" id="cd06173">
    <property type="entry name" value="MFS_MefA_like"/>
    <property type="match status" value="1"/>
</dbReference>
<evidence type="ECO:0000313" key="7">
    <source>
        <dbReference type="EMBL" id="MBN2909786.1"/>
    </source>
</evidence>
<evidence type="ECO:0000256" key="6">
    <source>
        <dbReference type="SAM" id="Phobius"/>
    </source>
</evidence>
<evidence type="ECO:0000256" key="1">
    <source>
        <dbReference type="ARBA" id="ARBA00004651"/>
    </source>
</evidence>
<dbReference type="RefSeq" id="WP_205495096.1">
    <property type="nucleotide sequence ID" value="NZ_JAFHAP010000008.1"/>
</dbReference>
<comment type="caution">
    <text evidence="7">The sequence shown here is derived from an EMBL/GenBank/DDBJ whole genome shotgun (WGS) entry which is preliminary data.</text>
</comment>
<feature type="transmembrane region" description="Helical" evidence="6">
    <location>
        <begin position="289"/>
        <end position="306"/>
    </location>
</feature>
<dbReference type="InterPro" id="IPR036259">
    <property type="entry name" value="MFS_trans_sf"/>
</dbReference>
<dbReference type="Gene3D" id="1.20.1250.20">
    <property type="entry name" value="MFS general substrate transporter like domains"/>
    <property type="match status" value="1"/>
</dbReference>
<dbReference type="Pfam" id="PF07690">
    <property type="entry name" value="MFS_1"/>
    <property type="match status" value="1"/>
</dbReference>
<feature type="transmembrane region" description="Helical" evidence="6">
    <location>
        <begin position="255"/>
        <end position="277"/>
    </location>
</feature>
<gene>
    <name evidence="7" type="ORF">JQC72_09640</name>
</gene>
<feature type="transmembrane region" description="Helical" evidence="6">
    <location>
        <begin position="12"/>
        <end position="36"/>
    </location>
</feature>
<dbReference type="SUPFAM" id="SSF103473">
    <property type="entry name" value="MFS general substrate transporter"/>
    <property type="match status" value="1"/>
</dbReference>
<feature type="transmembrane region" description="Helical" evidence="6">
    <location>
        <begin position="349"/>
        <end position="369"/>
    </location>
</feature>
<keyword evidence="8" id="KW-1185">Reference proteome</keyword>
<dbReference type="PANTHER" id="PTHR23513:SF11">
    <property type="entry name" value="STAPHYLOFERRIN A TRANSPORTER"/>
    <property type="match status" value="1"/>
</dbReference>
<dbReference type="Proteomes" id="UP001177120">
    <property type="component" value="Unassembled WGS sequence"/>
</dbReference>
<dbReference type="EMBL" id="JAFHAP010000008">
    <property type="protein sequence ID" value="MBN2909786.1"/>
    <property type="molecule type" value="Genomic_DNA"/>
</dbReference>
<keyword evidence="5 6" id="KW-0472">Membrane</keyword>
<dbReference type="PANTHER" id="PTHR23513">
    <property type="entry name" value="INTEGRAL MEMBRANE EFFLUX PROTEIN-RELATED"/>
    <property type="match status" value="1"/>
</dbReference>
<evidence type="ECO:0000256" key="2">
    <source>
        <dbReference type="ARBA" id="ARBA00022475"/>
    </source>
</evidence>
<evidence type="ECO:0000313" key="8">
    <source>
        <dbReference type="Proteomes" id="UP001177120"/>
    </source>
</evidence>
<evidence type="ECO:0000256" key="5">
    <source>
        <dbReference type="ARBA" id="ARBA00023136"/>
    </source>
</evidence>
<name>A0ABS2WJY5_9BACL</name>
<feature type="transmembrane region" description="Helical" evidence="6">
    <location>
        <begin position="375"/>
        <end position="392"/>
    </location>
</feature>
<feature type="transmembrane region" description="Helical" evidence="6">
    <location>
        <begin position="168"/>
        <end position="189"/>
    </location>
</feature>
<sequence length="418" mass="46250">MKEVFFDRDFQKLFLANLFSGFGQGMTMIGISWYLVTETGSAKQLGTTMFVSAILMFLLGPYVGTLIDRFPRKTILLVENAVGFVILFALALWGFCAPYGHWMLISLFIVTTLIFQVHYPTQSALVQEKFEERHYRSINSLLEIESQTASVLAGGAAGLVLGRYGLPVVLLFDALTYLLALLLISRMNYVFTLEKHVRKSPETGWLMQFAQSWRYIKEKRGFLLFGVSVFMPFIAVMVGNLLAPVFVAQTLRADALIYSLHEMTYAIGAVAAGFLVTGMSKWLGEVRSLVGNTLLFAAAMTAVVVFPYGWAYVALTTLFGWCNASVRLVRQNLYMVIVPNHLMGRVLSFFQLVGMMMRLSLIGLCTLTIDYTGAGTGYLVLAGLLVLAAWGAHTSTRLLLPSSVQSAATPQAKAIHRS</sequence>
<organism evidence="7 8">
    <name type="scientific">Polycladomyces zharkentensis</name>
    <dbReference type="NCBI Taxonomy" id="2807616"/>
    <lineage>
        <taxon>Bacteria</taxon>
        <taxon>Bacillati</taxon>
        <taxon>Bacillota</taxon>
        <taxon>Bacilli</taxon>
        <taxon>Bacillales</taxon>
        <taxon>Thermoactinomycetaceae</taxon>
        <taxon>Polycladomyces</taxon>
    </lineage>
</organism>
<keyword evidence="4 6" id="KW-1133">Transmembrane helix</keyword>
<proteinExistence type="predicted"/>
<reference evidence="7" key="1">
    <citation type="journal article" date="2024" name="Int. J. Syst. Evol. Microbiol.">
        <title>Polycladomyces zharkentensis sp. nov., a novel thermophilic cellulose- and starch-degrading member of the Bacillota from a geothermal aquifer in Kazakhstan.</title>
        <authorList>
            <person name="Mashzhan A."/>
            <person name="Kistaubayeva A."/>
            <person name="Javier-Lopez R."/>
            <person name="Bissenova U."/>
            <person name="Bissenbay A."/>
            <person name="Birkeland N.K."/>
        </authorList>
    </citation>
    <scope>NUCLEOTIDE SEQUENCE</scope>
    <source>
        <strain evidence="7">ZKZ2T</strain>
    </source>
</reference>
<accession>A0ABS2WJY5</accession>
<protein>
    <submittedName>
        <fullName evidence="7">MFS transporter</fullName>
    </submittedName>
</protein>
<comment type="subcellular location">
    <subcellularLocation>
        <location evidence="1">Cell membrane</location>
        <topology evidence="1">Multi-pass membrane protein</topology>
    </subcellularLocation>
</comment>
<feature type="transmembrane region" description="Helical" evidence="6">
    <location>
        <begin position="74"/>
        <end position="93"/>
    </location>
</feature>
<feature type="transmembrane region" description="Helical" evidence="6">
    <location>
        <begin position="48"/>
        <end position="67"/>
    </location>
</feature>
<feature type="transmembrane region" description="Helical" evidence="6">
    <location>
        <begin position="222"/>
        <end position="243"/>
    </location>
</feature>
<evidence type="ECO:0000256" key="4">
    <source>
        <dbReference type="ARBA" id="ARBA00022989"/>
    </source>
</evidence>